<dbReference type="EMBL" id="LR026963">
    <property type="protein sequence ID" value="VBB69089.1"/>
    <property type="molecule type" value="Genomic_DNA"/>
</dbReference>
<evidence type="ECO:0000313" key="2">
    <source>
        <dbReference type="EMBL" id="VBB69089.1"/>
    </source>
</evidence>
<name>A0A484H5A5_9ZZZZ</name>
<feature type="compositionally biased region" description="Basic and acidic residues" evidence="1">
    <location>
        <begin position="11"/>
        <end position="23"/>
    </location>
</feature>
<organism evidence="2">
    <name type="scientific">invertebrate metagenome</name>
    <dbReference type="NCBI Taxonomy" id="1711999"/>
    <lineage>
        <taxon>unclassified sequences</taxon>
        <taxon>metagenomes</taxon>
        <taxon>organismal metagenomes</taxon>
    </lineage>
</organism>
<protein>
    <submittedName>
        <fullName evidence="2">Uncharacterized protein</fullName>
    </submittedName>
</protein>
<feature type="region of interest" description="Disordered" evidence="1">
    <location>
        <begin position="1"/>
        <end position="27"/>
    </location>
</feature>
<evidence type="ECO:0000256" key="1">
    <source>
        <dbReference type="SAM" id="MobiDB-lite"/>
    </source>
</evidence>
<dbReference type="AlphaFoldDB" id="A0A484H5A5"/>
<accession>A0A484H5A5</accession>
<sequence>MVALSIPLPDKTAHQHSSDREDQQMSFSIATGSTYGHTFSLAGQNRT</sequence>
<gene>
    <name evidence="2" type="ORF">RIEGSTA812A_PEG_562</name>
</gene>
<reference evidence="2" key="1">
    <citation type="submission" date="2018-10" db="EMBL/GenBank/DDBJ databases">
        <authorList>
            <person name="Gruber-Vodicka H."/>
            <person name="Jaeckle O."/>
        </authorList>
    </citation>
    <scope>NUCLEOTIDE SEQUENCE</scope>
</reference>
<proteinExistence type="predicted"/>